<keyword evidence="4" id="KW-1185">Reference proteome</keyword>
<keyword evidence="1" id="KW-1133">Transmembrane helix</keyword>
<accession>A0AAV8S686</accession>
<keyword evidence="1" id="KW-0812">Transmembrane</keyword>
<dbReference type="PANTHER" id="PTHR34366:SF2">
    <property type="entry name" value="OS07G0289901 PROTEIN"/>
    <property type="match status" value="1"/>
</dbReference>
<dbReference type="Pfam" id="PF24865">
    <property type="entry name" value="DUF7731"/>
    <property type="match status" value="1"/>
</dbReference>
<dbReference type="InterPro" id="IPR056633">
    <property type="entry name" value="DUF7731"/>
</dbReference>
<protein>
    <recommendedName>
        <fullName evidence="2">DUF7731 domain-containing protein</fullName>
    </recommendedName>
</protein>
<proteinExistence type="predicted"/>
<dbReference type="AlphaFoldDB" id="A0AAV8S686"/>
<gene>
    <name evidence="3" type="ORF">K2173_012893</name>
</gene>
<comment type="caution">
    <text evidence="3">The sequence shown here is derived from an EMBL/GenBank/DDBJ whole genome shotgun (WGS) entry which is preliminary data.</text>
</comment>
<feature type="transmembrane region" description="Helical" evidence="1">
    <location>
        <begin position="18"/>
        <end position="35"/>
    </location>
</feature>
<dbReference type="PANTHER" id="PTHR34366">
    <property type="entry name" value="OS07G0289901 PROTEIN-RELATED"/>
    <property type="match status" value="1"/>
</dbReference>
<sequence>MILGVSLKGLKNIRGSQLLTYSTGIFLLTIVCGLCRKGAQGAADVGRVHGPVSRAAVDTAGLVAKAVLCFSDNQIYNSCKEAHRLNATGNLNVSAEHVDAFCNRTCLSGIYSVLNCIEGIMENFKFYNNATINVIRDTIKAGCGSGSARGNFNVTELLPNETSRASNTKMQQILFGLSLIITMAVAGPALLL</sequence>
<dbReference type="Proteomes" id="UP001159364">
    <property type="component" value="Unassembled WGS sequence"/>
</dbReference>
<name>A0AAV8S686_9ROSI</name>
<evidence type="ECO:0000259" key="2">
    <source>
        <dbReference type="Pfam" id="PF24865"/>
    </source>
</evidence>
<evidence type="ECO:0000313" key="3">
    <source>
        <dbReference type="EMBL" id="KAJ8747625.1"/>
    </source>
</evidence>
<organism evidence="3 4">
    <name type="scientific">Erythroxylum novogranatense</name>
    <dbReference type="NCBI Taxonomy" id="1862640"/>
    <lineage>
        <taxon>Eukaryota</taxon>
        <taxon>Viridiplantae</taxon>
        <taxon>Streptophyta</taxon>
        <taxon>Embryophyta</taxon>
        <taxon>Tracheophyta</taxon>
        <taxon>Spermatophyta</taxon>
        <taxon>Magnoliopsida</taxon>
        <taxon>eudicotyledons</taxon>
        <taxon>Gunneridae</taxon>
        <taxon>Pentapetalae</taxon>
        <taxon>rosids</taxon>
        <taxon>fabids</taxon>
        <taxon>Malpighiales</taxon>
        <taxon>Erythroxylaceae</taxon>
        <taxon>Erythroxylum</taxon>
    </lineage>
</organism>
<dbReference type="EMBL" id="JAIWQS010000136">
    <property type="protein sequence ID" value="KAJ8747625.1"/>
    <property type="molecule type" value="Genomic_DNA"/>
</dbReference>
<feature type="domain" description="DUF7731" evidence="2">
    <location>
        <begin position="62"/>
        <end position="156"/>
    </location>
</feature>
<feature type="transmembrane region" description="Helical" evidence="1">
    <location>
        <begin position="173"/>
        <end position="191"/>
    </location>
</feature>
<evidence type="ECO:0000313" key="4">
    <source>
        <dbReference type="Proteomes" id="UP001159364"/>
    </source>
</evidence>
<keyword evidence="1" id="KW-0472">Membrane</keyword>
<reference evidence="3 4" key="1">
    <citation type="submission" date="2021-09" db="EMBL/GenBank/DDBJ databases">
        <title>Genomic insights and catalytic innovation underlie evolution of tropane alkaloids biosynthesis.</title>
        <authorList>
            <person name="Wang Y.-J."/>
            <person name="Tian T."/>
            <person name="Huang J.-P."/>
            <person name="Huang S.-X."/>
        </authorList>
    </citation>
    <scope>NUCLEOTIDE SEQUENCE [LARGE SCALE GENOMIC DNA]</scope>
    <source>
        <strain evidence="3">KIB-2018</strain>
        <tissue evidence="3">Leaf</tissue>
    </source>
</reference>
<evidence type="ECO:0000256" key="1">
    <source>
        <dbReference type="SAM" id="Phobius"/>
    </source>
</evidence>